<organism evidence="2 3">
    <name type="scientific">Erwinia piriflorinigrans CFBP 5888</name>
    <dbReference type="NCBI Taxonomy" id="1161919"/>
    <lineage>
        <taxon>Bacteria</taxon>
        <taxon>Pseudomonadati</taxon>
        <taxon>Pseudomonadota</taxon>
        <taxon>Gammaproteobacteria</taxon>
        <taxon>Enterobacterales</taxon>
        <taxon>Erwiniaceae</taxon>
        <taxon>Erwinia</taxon>
    </lineage>
</organism>
<gene>
    <name evidence="2" type="ORF">EPIR_3191</name>
</gene>
<sequence>MRETATGRRAENFDFHGLTGKVNEKMPGFNHRHHRFNQHYSRSNKESG</sequence>
<feature type="region of interest" description="Disordered" evidence="1">
    <location>
        <begin position="23"/>
        <end position="48"/>
    </location>
</feature>
<reference evidence="2 3" key="1">
    <citation type="journal article" date="2013" name="Syst. Appl. Microbiol.">
        <title>Phylogenetic position and virulence apparatus of the pear flower necrosis pathogen Erwinia piriflorinigrans CFBP 5888T as assessed by comparative genomics.</title>
        <authorList>
            <person name="Smits T.H."/>
            <person name="Rezzonico F."/>
            <person name="Lopez M.M."/>
            <person name="Blom J."/>
            <person name="Goesmann A."/>
            <person name="Frey J.E."/>
            <person name="Duffy B."/>
        </authorList>
    </citation>
    <scope>NUCLEOTIDE SEQUENCE [LARGE SCALE GENOMIC DNA]</scope>
    <source>
        <strain evidence="3">CFBP5888</strain>
    </source>
</reference>
<evidence type="ECO:0000313" key="2">
    <source>
        <dbReference type="EMBL" id="CCG88554.1"/>
    </source>
</evidence>
<dbReference type="AlphaFoldDB" id="V5ZC85"/>
<accession>V5ZC85</accession>
<keyword evidence="3" id="KW-1185">Reference proteome</keyword>
<protein>
    <submittedName>
        <fullName evidence="2">Uncharacterized protein</fullName>
    </submittedName>
</protein>
<dbReference type="Proteomes" id="UP000018217">
    <property type="component" value="Unassembled WGS sequence"/>
</dbReference>
<comment type="caution">
    <text evidence="2">The sequence shown here is derived from an EMBL/GenBank/DDBJ whole genome shotgun (WGS) entry which is preliminary data.</text>
</comment>
<name>V5ZC85_9GAMM</name>
<proteinExistence type="predicted"/>
<dbReference type="EMBL" id="CAHS01000021">
    <property type="protein sequence ID" value="CCG88554.1"/>
    <property type="molecule type" value="Genomic_DNA"/>
</dbReference>
<evidence type="ECO:0000256" key="1">
    <source>
        <dbReference type="SAM" id="MobiDB-lite"/>
    </source>
</evidence>
<evidence type="ECO:0000313" key="3">
    <source>
        <dbReference type="Proteomes" id="UP000018217"/>
    </source>
</evidence>